<reference evidence="1 2" key="1">
    <citation type="submission" date="2018-06" db="EMBL/GenBank/DDBJ databases">
        <title>Genomic Encyclopedia of Type Strains, Phase III (KMG-III): the genomes of soil and plant-associated and newly described type strains.</title>
        <authorList>
            <person name="Whitman W."/>
        </authorList>
    </citation>
    <scope>NUCLEOTIDE SEQUENCE [LARGE SCALE GENOMIC DNA]</scope>
    <source>
        <strain evidence="1 2">CGMCC 1.12504</strain>
    </source>
</reference>
<evidence type="ECO:0000313" key="1">
    <source>
        <dbReference type="EMBL" id="RAR46645.1"/>
    </source>
</evidence>
<protein>
    <submittedName>
        <fullName evidence="1">Uncharacterized protein</fullName>
    </submittedName>
</protein>
<comment type="caution">
    <text evidence="1">The sequence shown here is derived from an EMBL/GenBank/DDBJ whole genome shotgun (WGS) entry which is preliminary data.</text>
</comment>
<organism evidence="1 2">
    <name type="scientific">Flavobacterium lacus</name>
    <dbReference type="NCBI Taxonomy" id="1353778"/>
    <lineage>
        <taxon>Bacteria</taxon>
        <taxon>Pseudomonadati</taxon>
        <taxon>Bacteroidota</taxon>
        <taxon>Flavobacteriia</taxon>
        <taxon>Flavobacteriales</taxon>
        <taxon>Flavobacteriaceae</taxon>
        <taxon>Flavobacterium</taxon>
    </lineage>
</organism>
<dbReference type="OrthoDB" id="9976302at2"/>
<dbReference type="RefSeq" id="WP_112087135.1">
    <property type="nucleotide sequence ID" value="NZ_QLSV01000016.1"/>
</dbReference>
<evidence type="ECO:0000313" key="2">
    <source>
        <dbReference type="Proteomes" id="UP000249518"/>
    </source>
</evidence>
<dbReference type="Proteomes" id="UP000249518">
    <property type="component" value="Unassembled WGS sequence"/>
</dbReference>
<gene>
    <name evidence="1" type="ORF">B0I10_11649</name>
</gene>
<accession>A0A328WMY5</accession>
<keyword evidence="2" id="KW-1185">Reference proteome</keyword>
<dbReference type="AlphaFoldDB" id="A0A328WMY5"/>
<dbReference type="EMBL" id="QLSV01000016">
    <property type="protein sequence ID" value="RAR46645.1"/>
    <property type="molecule type" value="Genomic_DNA"/>
</dbReference>
<proteinExistence type="predicted"/>
<sequence>MTVRQKMDSILRNDPDYLDCGEYHIDGRAHGVLQNTKNGKIKVVYKSKDDIDDDGNPITKEMEYKNLKEMLEDYKLVY</sequence>
<name>A0A328WMY5_9FLAO</name>